<accession>A0AAX3LLP5</accession>
<evidence type="ECO:0000313" key="3">
    <source>
        <dbReference type="Proteomes" id="UP001210770"/>
    </source>
</evidence>
<protein>
    <recommendedName>
        <fullName evidence="4">Lipoprotein</fullName>
    </recommendedName>
</protein>
<evidence type="ECO:0000313" key="2">
    <source>
        <dbReference type="EMBL" id="WCE69578.1"/>
    </source>
</evidence>
<dbReference type="AlphaFoldDB" id="A0AAX3LLP5"/>
<dbReference type="Proteomes" id="UP001210770">
    <property type="component" value="Chromosome"/>
</dbReference>
<organism evidence="2 3">
    <name type="scientific">Sulfitobacter faviae</name>
    <dbReference type="NCBI Taxonomy" id="1775881"/>
    <lineage>
        <taxon>Bacteria</taxon>
        <taxon>Pseudomonadati</taxon>
        <taxon>Pseudomonadota</taxon>
        <taxon>Alphaproteobacteria</taxon>
        <taxon>Rhodobacterales</taxon>
        <taxon>Roseobacteraceae</taxon>
        <taxon>Sulfitobacter</taxon>
    </lineage>
</organism>
<dbReference type="RefSeq" id="WP_162931863.1">
    <property type="nucleotide sequence ID" value="NZ_CP116423.1"/>
</dbReference>
<name>A0AAX3LLP5_9RHOB</name>
<evidence type="ECO:0008006" key="4">
    <source>
        <dbReference type="Google" id="ProtNLM"/>
    </source>
</evidence>
<feature type="chain" id="PRO_5043971148" description="Lipoprotein" evidence="1">
    <location>
        <begin position="22"/>
        <end position="46"/>
    </location>
</feature>
<reference evidence="2" key="1">
    <citation type="submission" date="2023-01" db="EMBL/GenBank/DDBJ databases">
        <title>Comparative genomic analysis of cold water coral derived Sulfitobacter faviae: insights into their metabolism and habitat adaptation.</title>
        <authorList>
            <person name="Guo Y."/>
            <person name="Lin S."/>
            <person name="Huang Z."/>
            <person name="Tang K."/>
            <person name="Wang X."/>
        </authorList>
    </citation>
    <scope>NUCLEOTIDE SEQUENCE</scope>
    <source>
        <strain evidence="2">SCSIO W_1865</strain>
    </source>
</reference>
<dbReference type="EMBL" id="CP116423">
    <property type="protein sequence ID" value="WCE69578.1"/>
    <property type="molecule type" value="Genomic_DNA"/>
</dbReference>
<dbReference type="PROSITE" id="PS51257">
    <property type="entry name" value="PROKAR_LIPOPROTEIN"/>
    <property type="match status" value="1"/>
</dbReference>
<keyword evidence="1" id="KW-0732">Signal</keyword>
<proteinExistence type="predicted"/>
<sequence>MSKSIKLLAAIGFVAAVSACAQQEEEFVVVEPEPISVEPVYTGKYK</sequence>
<evidence type="ECO:0000256" key="1">
    <source>
        <dbReference type="SAM" id="SignalP"/>
    </source>
</evidence>
<gene>
    <name evidence="2" type="ORF">PL336_12300</name>
</gene>
<feature type="signal peptide" evidence="1">
    <location>
        <begin position="1"/>
        <end position="21"/>
    </location>
</feature>